<sequence>MKHINYYTFKKNPHIEKFYDEFNHGCEPVHGVSQYCSEILEEVSTNSDVKELYYKIESIKTKNDFGTNEVISSLNNYSTKGCTYLKYWLYDQIITYGFNETETEDLFNLWEKMLQNNFKLIIGQNLTCKFHILKLEDIKKIKLLFDYLLNDNFEKNEHDIYNM</sequence>
<dbReference type="AlphaFoldDB" id="A0A0J9T8R4"/>
<dbReference type="EMBL" id="KQ235086">
    <property type="protein sequence ID" value="KMZ91875.1"/>
    <property type="molecule type" value="Genomic_DNA"/>
</dbReference>
<protein>
    <recommendedName>
        <fullName evidence="3">PIR Superfamily Protein</fullName>
    </recommendedName>
</protein>
<dbReference type="Pfam" id="PF05795">
    <property type="entry name" value="Plasmodium_Vir"/>
    <property type="match status" value="1"/>
</dbReference>
<evidence type="ECO:0000313" key="2">
    <source>
        <dbReference type="Proteomes" id="UP000053776"/>
    </source>
</evidence>
<evidence type="ECO:0008006" key="3">
    <source>
        <dbReference type="Google" id="ProtNLM"/>
    </source>
</evidence>
<name>A0A0J9T8R4_PLAVI</name>
<dbReference type="InterPro" id="IPR008780">
    <property type="entry name" value="Plasmodium_Vir"/>
</dbReference>
<evidence type="ECO:0000313" key="1">
    <source>
        <dbReference type="EMBL" id="KMZ91875.1"/>
    </source>
</evidence>
<reference evidence="1 2" key="1">
    <citation type="submission" date="2011-08" db="EMBL/GenBank/DDBJ databases">
        <title>The Genome Sequence of Plasmodium vivax Mauritania I.</title>
        <authorList>
            <consortium name="The Broad Institute Genome Sequencing Platform"/>
            <consortium name="The Broad Institute Genome Sequencing Center for Infectious Disease"/>
            <person name="Neafsey D."/>
            <person name="Carlton J."/>
            <person name="Barnwell J."/>
            <person name="Collins W."/>
            <person name="Escalante A."/>
            <person name="Mullikin J."/>
            <person name="Saul A."/>
            <person name="Guigo R."/>
            <person name="Camara F."/>
            <person name="Young S.K."/>
            <person name="Zeng Q."/>
            <person name="Gargeya S."/>
            <person name="Fitzgerald M."/>
            <person name="Haas B."/>
            <person name="Abouelleil A."/>
            <person name="Alvarado L."/>
            <person name="Arachchi H.M."/>
            <person name="Berlin A."/>
            <person name="Brown A."/>
            <person name="Chapman S.B."/>
            <person name="Chen Z."/>
            <person name="Dunbar C."/>
            <person name="Freedman E."/>
            <person name="Gearin G."/>
            <person name="Gellesch M."/>
            <person name="Goldberg J."/>
            <person name="Griggs A."/>
            <person name="Gujja S."/>
            <person name="Heiman D."/>
            <person name="Howarth C."/>
            <person name="Larson L."/>
            <person name="Lui A."/>
            <person name="MacDonald P.J.P."/>
            <person name="Montmayeur A."/>
            <person name="Murphy C."/>
            <person name="Neiman D."/>
            <person name="Pearson M."/>
            <person name="Priest M."/>
            <person name="Roberts A."/>
            <person name="Saif S."/>
            <person name="Shea T."/>
            <person name="Shenoy N."/>
            <person name="Sisk P."/>
            <person name="Stolte C."/>
            <person name="Sykes S."/>
            <person name="Wortman J."/>
            <person name="Nusbaum C."/>
            <person name="Birren B."/>
        </authorList>
    </citation>
    <scope>NUCLEOTIDE SEQUENCE [LARGE SCALE GENOMIC DNA]</scope>
    <source>
        <strain evidence="1 2">Mauritania I</strain>
    </source>
</reference>
<accession>A0A0J9T8R4</accession>
<proteinExistence type="predicted"/>
<dbReference type="Proteomes" id="UP000053776">
    <property type="component" value="Unassembled WGS sequence"/>
</dbReference>
<gene>
    <name evidence="1" type="ORF">PVMG_04434</name>
</gene>
<organism evidence="1 2">
    <name type="scientific">Plasmodium vivax Mauritania I</name>
    <dbReference type="NCBI Taxonomy" id="1035515"/>
    <lineage>
        <taxon>Eukaryota</taxon>
        <taxon>Sar</taxon>
        <taxon>Alveolata</taxon>
        <taxon>Apicomplexa</taxon>
        <taxon>Aconoidasida</taxon>
        <taxon>Haemosporida</taxon>
        <taxon>Plasmodiidae</taxon>
        <taxon>Plasmodium</taxon>
        <taxon>Plasmodium (Plasmodium)</taxon>
    </lineage>
</organism>
<dbReference type="OrthoDB" id="388072at2759"/>